<keyword evidence="2" id="KW-1185">Reference proteome</keyword>
<sequence>MTSLSVNGNLIYNFVNLNLSSQFNISVSSVPPAGTLDIVDGTAVIKTLRADDGSLTTSNQFNITLDSGEHSLVAVLRDSAGAEKERSSIVLVSVPEGGQFSPRFGLHDKVTSIAGYNSAFFKSLTTKLTSEGEQFVTCPPNQSTSDNNKFFYVAWPKALGYGYFRDFTSGSYGFSGSWDGAQEFDDFNFVGPAEISLEGFDYIIYRNDFPFDSVDYVFSIVYGSTTPGSGSE</sequence>
<gene>
    <name evidence="1" type="ORF">pEaSNUABM5_00164</name>
</gene>
<evidence type="ECO:0000313" key="2">
    <source>
        <dbReference type="Proteomes" id="UP000596123"/>
    </source>
</evidence>
<proteinExistence type="predicted"/>
<evidence type="ECO:0000313" key="1">
    <source>
        <dbReference type="EMBL" id="QQO90306.1"/>
    </source>
</evidence>
<accession>A0A7T8EPI5</accession>
<name>A0A7T8EPI5_9CAUD</name>
<protein>
    <submittedName>
        <fullName evidence="1">Putative major tail protein</fullName>
    </submittedName>
</protein>
<dbReference type="Proteomes" id="UP000596123">
    <property type="component" value="Segment"/>
</dbReference>
<dbReference type="EMBL" id="MW366843">
    <property type="protein sequence ID" value="QQO90306.1"/>
    <property type="molecule type" value="Genomic_DNA"/>
</dbReference>
<organism evidence="1 2">
    <name type="scientific">Erwinia phage pEa_SNUABM_5</name>
    <dbReference type="NCBI Taxonomy" id="2797313"/>
    <lineage>
        <taxon>Viruses</taxon>
        <taxon>Duplodnaviria</taxon>
        <taxon>Heunggongvirae</taxon>
        <taxon>Uroviricota</taxon>
        <taxon>Caudoviricetes</taxon>
        <taxon>Rivsvirus</taxon>
        <taxon>Rivsvirus SNUABM5</taxon>
    </lineage>
</organism>
<reference evidence="1 2" key="1">
    <citation type="submission" date="2020-12" db="EMBL/GenBank/DDBJ databases">
        <title>Complete genome sequence of Erwinia phage pEa_SNUABM_5.</title>
        <authorList>
            <person name="Kim S.G."/>
            <person name="Lee S.B."/>
            <person name="Kwon J."/>
            <person name="Park S.C."/>
        </authorList>
    </citation>
    <scope>NUCLEOTIDE SEQUENCE [LARGE SCALE GENOMIC DNA]</scope>
</reference>